<evidence type="ECO:0000256" key="2">
    <source>
        <dbReference type="SAM" id="Phobius"/>
    </source>
</evidence>
<keyword evidence="2" id="KW-0472">Membrane</keyword>
<dbReference type="Proteomes" id="UP000268093">
    <property type="component" value="Unassembled WGS sequence"/>
</dbReference>
<organism evidence="3 4">
    <name type="scientific">Jimgerdemannia flammicorona</name>
    <dbReference type="NCBI Taxonomy" id="994334"/>
    <lineage>
        <taxon>Eukaryota</taxon>
        <taxon>Fungi</taxon>
        <taxon>Fungi incertae sedis</taxon>
        <taxon>Mucoromycota</taxon>
        <taxon>Mucoromycotina</taxon>
        <taxon>Endogonomycetes</taxon>
        <taxon>Endogonales</taxon>
        <taxon>Endogonaceae</taxon>
        <taxon>Jimgerdemannia</taxon>
    </lineage>
</organism>
<dbReference type="EMBL" id="RBNI01012365">
    <property type="protein sequence ID" value="RUP42823.1"/>
    <property type="molecule type" value="Genomic_DNA"/>
</dbReference>
<sequence>PFARQHGHHRLLPFCSKLQHNNPPGVADPRVVRPTLLPVLHSRNPSRPVPPVLVDCQAVQVGGELEVDGEALERHRGRINVRVCGVHVWRLLKNTKAVAFYIALFGFGLIAELPAAKQSLPSIKSWPVGMWIIFLVAIALILAFAVYHILYAVRLGGYFWIYYVCALLIPAFLLTCAILLWQEVDKNLVRTYLAKRKSQPKPKQSEQPEAGPTPTTEEAATEAAVPNPYTMKIGFHPHHWQIFYMLAFWTRFNDPVSQVAAGIVMGCYMQGVVAYGYDSILMDG</sequence>
<accession>A0A433CW77</accession>
<feature type="transmembrane region" description="Helical" evidence="2">
    <location>
        <begin position="128"/>
        <end position="153"/>
    </location>
</feature>
<evidence type="ECO:0000313" key="4">
    <source>
        <dbReference type="Proteomes" id="UP000268093"/>
    </source>
</evidence>
<keyword evidence="2" id="KW-1133">Transmembrane helix</keyword>
<evidence type="ECO:0000256" key="1">
    <source>
        <dbReference type="SAM" id="MobiDB-lite"/>
    </source>
</evidence>
<comment type="caution">
    <text evidence="3">The sequence shown here is derived from an EMBL/GenBank/DDBJ whole genome shotgun (WGS) entry which is preliminary data.</text>
</comment>
<protein>
    <submittedName>
        <fullName evidence="3">Uncharacterized protein</fullName>
    </submittedName>
</protein>
<name>A0A433CW77_9FUNG</name>
<evidence type="ECO:0000313" key="3">
    <source>
        <dbReference type="EMBL" id="RUP42823.1"/>
    </source>
</evidence>
<feature type="region of interest" description="Disordered" evidence="1">
    <location>
        <begin position="199"/>
        <end position="221"/>
    </location>
</feature>
<keyword evidence="4" id="KW-1185">Reference proteome</keyword>
<reference evidence="3 4" key="1">
    <citation type="journal article" date="2018" name="New Phytol.">
        <title>Phylogenomics of Endogonaceae and evolution of mycorrhizas within Mucoromycota.</title>
        <authorList>
            <person name="Chang Y."/>
            <person name="Desiro A."/>
            <person name="Na H."/>
            <person name="Sandor L."/>
            <person name="Lipzen A."/>
            <person name="Clum A."/>
            <person name="Barry K."/>
            <person name="Grigoriev I.V."/>
            <person name="Martin F.M."/>
            <person name="Stajich J.E."/>
            <person name="Smith M.E."/>
            <person name="Bonito G."/>
            <person name="Spatafora J.W."/>
        </authorList>
    </citation>
    <scope>NUCLEOTIDE SEQUENCE [LARGE SCALE GENOMIC DNA]</scope>
    <source>
        <strain evidence="3 4">GMNB39</strain>
    </source>
</reference>
<feature type="transmembrane region" description="Helical" evidence="2">
    <location>
        <begin position="159"/>
        <end position="181"/>
    </location>
</feature>
<keyword evidence="2" id="KW-0812">Transmembrane</keyword>
<feature type="compositionally biased region" description="Low complexity" evidence="1">
    <location>
        <begin position="207"/>
        <end position="221"/>
    </location>
</feature>
<dbReference type="AlphaFoldDB" id="A0A433CW77"/>
<feature type="non-terminal residue" evidence="3">
    <location>
        <position position="1"/>
    </location>
</feature>
<gene>
    <name evidence="3" type="ORF">BC936DRAFT_138037</name>
</gene>
<proteinExistence type="predicted"/>
<feature type="transmembrane region" description="Helical" evidence="2">
    <location>
        <begin position="98"/>
        <end position="116"/>
    </location>
</feature>
<dbReference type="OrthoDB" id="441660at2759"/>